<dbReference type="EMBL" id="VFPN01000001">
    <property type="protein sequence ID" value="TQM65857.1"/>
    <property type="molecule type" value="Genomic_DNA"/>
</dbReference>
<keyword evidence="2" id="KW-0560">Oxidoreductase</keyword>
<evidence type="ECO:0000259" key="1">
    <source>
        <dbReference type="Pfam" id="PF00296"/>
    </source>
</evidence>
<dbReference type="RefSeq" id="WP_141915811.1">
    <property type="nucleotide sequence ID" value="NZ_BAAAYS010000001.1"/>
</dbReference>
<evidence type="ECO:0000313" key="3">
    <source>
        <dbReference type="Proteomes" id="UP000318331"/>
    </source>
</evidence>
<dbReference type="SUPFAM" id="SSF51679">
    <property type="entry name" value="Bacterial luciferase-like"/>
    <property type="match status" value="1"/>
</dbReference>
<evidence type="ECO:0000313" key="2">
    <source>
        <dbReference type="EMBL" id="TQM65857.1"/>
    </source>
</evidence>
<proteinExistence type="predicted"/>
<feature type="domain" description="Luciferase-like" evidence="1">
    <location>
        <begin position="9"/>
        <end position="267"/>
    </location>
</feature>
<sequence length="347" mass="37661">MTSRTLQLGFLTFVPNDGGPEGAGQSLHDGIRLFELAEELGYHSGWVRVRHFEPFLASPMTFLAAVSQRTERIRLGTGVIPARYEDPIRLAEDASTVDLLSGGRVELGLSAGIGQLAPILDPVFGVSERPFSAEAQHRIERLRAALAGETIAHSGTGFMSVPADTNLTLSPRSPGLADRVWYGPGSVASARRTGEQGLDLHVSTLNTEETGDPFDVRQAEQIRAYREAFAHSPFGERRSGRVAVGRIVIPVLNEADAEAHNGFITAYNARMHPDGRPHDRTLPMRFSPLHTGTPEQIIESLRADAALPEIDSLIITLPAPGGAEAHQRILRVIAEDIAPHLGWTPHR</sequence>
<reference evidence="2 3" key="1">
    <citation type="submission" date="2019-06" db="EMBL/GenBank/DDBJ databases">
        <title>Sequencing the genomes of 1000 actinobacteria strains.</title>
        <authorList>
            <person name="Klenk H.-P."/>
        </authorList>
    </citation>
    <scope>NUCLEOTIDE SEQUENCE [LARGE SCALE GENOMIC DNA]</scope>
    <source>
        <strain evidence="2 3">DSM 18031</strain>
    </source>
</reference>
<gene>
    <name evidence="2" type="ORF">FB466_0671</name>
</gene>
<dbReference type="OrthoDB" id="7903015at2"/>
<dbReference type="InterPro" id="IPR011251">
    <property type="entry name" value="Luciferase-like_dom"/>
</dbReference>
<dbReference type="GO" id="GO:0005829">
    <property type="term" value="C:cytosol"/>
    <property type="evidence" value="ECO:0007669"/>
    <property type="project" value="TreeGrafter"/>
</dbReference>
<accession>A0A543I5J1</accession>
<name>A0A543I5J1_9MICO</name>
<protein>
    <submittedName>
        <fullName evidence="2">Alkanesulfonate monooxygenase SsuD/methylene tetrahydromethanopterin reductase-like flavin-dependent oxidoreductase (Luciferase family)</fullName>
    </submittedName>
</protein>
<dbReference type="Proteomes" id="UP000318331">
    <property type="component" value="Unassembled WGS sequence"/>
</dbReference>
<organism evidence="2 3">
    <name type="scientific">Klugiella xanthotipulae</name>
    <dbReference type="NCBI Taxonomy" id="244735"/>
    <lineage>
        <taxon>Bacteria</taxon>
        <taxon>Bacillati</taxon>
        <taxon>Actinomycetota</taxon>
        <taxon>Actinomycetes</taxon>
        <taxon>Micrococcales</taxon>
        <taxon>Microbacteriaceae</taxon>
        <taxon>Klugiella</taxon>
    </lineage>
</organism>
<dbReference type="PANTHER" id="PTHR30137:SF15">
    <property type="entry name" value="BLL6902 PROTEIN"/>
    <property type="match status" value="1"/>
</dbReference>
<dbReference type="AlphaFoldDB" id="A0A543I5J1"/>
<dbReference type="Pfam" id="PF00296">
    <property type="entry name" value="Bac_luciferase"/>
    <property type="match status" value="1"/>
</dbReference>
<dbReference type="GO" id="GO:0004497">
    <property type="term" value="F:monooxygenase activity"/>
    <property type="evidence" value="ECO:0007669"/>
    <property type="project" value="UniProtKB-KW"/>
</dbReference>
<dbReference type="Gene3D" id="3.20.20.30">
    <property type="entry name" value="Luciferase-like domain"/>
    <property type="match status" value="1"/>
</dbReference>
<dbReference type="PANTHER" id="PTHR30137">
    <property type="entry name" value="LUCIFERASE-LIKE MONOOXYGENASE"/>
    <property type="match status" value="1"/>
</dbReference>
<keyword evidence="3" id="KW-1185">Reference proteome</keyword>
<dbReference type="InterPro" id="IPR036661">
    <property type="entry name" value="Luciferase-like_sf"/>
</dbReference>
<comment type="caution">
    <text evidence="2">The sequence shown here is derived from an EMBL/GenBank/DDBJ whole genome shotgun (WGS) entry which is preliminary data.</text>
</comment>
<dbReference type="InterPro" id="IPR050766">
    <property type="entry name" value="Bact_Lucif_Oxidored"/>
</dbReference>
<keyword evidence="2" id="KW-0503">Monooxygenase</keyword>
<dbReference type="GO" id="GO:0016705">
    <property type="term" value="F:oxidoreductase activity, acting on paired donors, with incorporation or reduction of molecular oxygen"/>
    <property type="evidence" value="ECO:0007669"/>
    <property type="project" value="InterPro"/>
</dbReference>